<evidence type="ECO:0000259" key="5">
    <source>
        <dbReference type="Pfam" id="PF00150"/>
    </source>
</evidence>
<dbReference type="AlphaFoldDB" id="A0A0C3L9L9"/>
<dbReference type="PANTHER" id="PTHR31297">
    <property type="entry name" value="GLUCAN ENDO-1,6-BETA-GLUCOSIDASE B"/>
    <property type="match status" value="1"/>
</dbReference>
<protein>
    <recommendedName>
        <fullName evidence="5">Glycoside hydrolase family 5 domain-containing protein</fullName>
    </recommendedName>
</protein>
<name>A0A0C3L9L9_9AGAM</name>
<dbReference type="InterPro" id="IPR017853">
    <property type="entry name" value="GH"/>
</dbReference>
<evidence type="ECO:0000313" key="7">
    <source>
        <dbReference type="Proteomes" id="UP000054248"/>
    </source>
</evidence>
<sequence length="305" mass="34877">MARDRTITVPPASAPAPSGILKVSGKELIGEDGKPVILRGAGLGGHLNMENFITGYPGHEKFMRKALKNVLGEEKYDYFFDKFLEYFFTEKDAQFFASLGFNCIRIPLNYRHIEDDANPGVFLERGFQWLDRVINLCAAQGIYTIIDLHAAPGGQNGDWHCDTGIHMAFFWEYVEFQNRTVAIWEELARRYKGNTWVAGFNPLNEPCDEEHYRLLAFYDRVEKAIRAIDPEHILFWDGNTFAADFSKFGDPLPNSVYAIHDYSNFGFPSSPEVYKGTDDQKAKMLRSYERKTAYQEKIGGHIWNG</sequence>
<evidence type="ECO:0000256" key="2">
    <source>
        <dbReference type="ARBA" id="ARBA00022801"/>
    </source>
</evidence>
<accession>A0A0C3L9L9</accession>
<dbReference type="OrthoDB" id="1887033at2759"/>
<dbReference type="PANTHER" id="PTHR31297:SF13">
    <property type="entry name" value="PUTATIVE-RELATED"/>
    <property type="match status" value="1"/>
</dbReference>
<dbReference type="SUPFAM" id="SSF51445">
    <property type="entry name" value="(Trans)glycosidases"/>
    <property type="match status" value="1"/>
</dbReference>
<dbReference type="GO" id="GO:0009251">
    <property type="term" value="P:glucan catabolic process"/>
    <property type="evidence" value="ECO:0007669"/>
    <property type="project" value="TreeGrafter"/>
</dbReference>
<reference evidence="7" key="2">
    <citation type="submission" date="2015-01" db="EMBL/GenBank/DDBJ databases">
        <title>Evolutionary Origins and Diversification of the Mycorrhizal Mutualists.</title>
        <authorList>
            <consortium name="DOE Joint Genome Institute"/>
            <consortium name="Mycorrhizal Genomics Consortium"/>
            <person name="Kohler A."/>
            <person name="Kuo A."/>
            <person name="Nagy L.G."/>
            <person name="Floudas D."/>
            <person name="Copeland A."/>
            <person name="Barry K.W."/>
            <person name="Cichocki N."/>
            <person name="Veneault-Fourrey C."/>
            <person name="LaButti K."/>
            <person name="Lindquist E.A."/>
            <person name="Lipzen A."/>
            <person name="Lundell T."/>
            <person name="Morin E."/>
            <person name="Murat C."/>
            <person name="Riley R."/>
            <person name="Ohm R."/>
            <person name="Sun H."/>
            <person name="Tunlid A."/>
            <person name="Henrissat B."/>
            <person name="Grigoriev I.V."/>
            <person name="Hibbett D.S."/>
            <person name="Martin F."/>
        </authorList>
    </citation>
    <scope>NUCLEOTIDE SEQUENCE [LARGE SCALE GENOMIC DNA]</scope>
    <source>
        <strain evidence="7">MUT 4182</strain>
    </source>
</reference>
<reference evidence="6 7" key="1">
    <citation type="submission" date="2014-04" db="EMBL/GenBank/DDBJ databases">
        <authorList>
            <consortium name="DOE Joint Genome Institute"/>
            <person name="Kuo A."/>
            <person name="Girlanda M."/>
            <person name="Perotto S."/>
            <person name="Kohler A."/>
            <person name="Nagy L.G."/>
            <person name="Floudas D."/>
            <person name="Copeland A."/>
            <person name="Barry K.W."/>
            <person name="Cichocki N."/>
            <person name="Veneault-Fourrey C."/>
            <person name="LaButti K."/>
            <person name="Lindquist E.A."/>
            <person name="Lipzen A."/>
            <person name="Lundell T."/>
            <person name="Morin E."/>
            <person name="Murat C."/>
            <person name="Sun H."/>
            <person name="Tunlid A."/>
            <person name="Henrissat B."/>
            <person name="Grigoriev I.V."/>
            <person name="Hibbett D.S."/>
            <person name="Martin F."/>
            <person name="Nordberg H.P."/>
            <person name="Cantor M.N."/>
            <person name="Hua S.X."/>
        </authorList>
    </citation>
    <scope>NUCLEOTIDE SEQUENCE [LARGE SCALE GENOMIC DNA]</scope>
    <source>
        <strain evidence="6 7">MUT 4182</strain>
    </source>
</reference>
<evidence type="ECO:0000313" key="6">
    <source>
        <dbReference type="EMBL" id="KIO30613.1"/>
    </source>
</evidence>
<gene>
    <name evidence="6" type="ORF">M407DRAFT_20334</name>
</gene>
<evidence type="ECO:0000256" key="1">
    <source>
        <dbReference type="ARBA" id="ARBA00005641"/>
    </source>
</evidence>
<organism evidence="6 7">
    <name type="scientific">Tulasnella calospora MUT 4182</name>
    <dbReference type="NCBI Taxonomy" id="1051891"/>
    <lineage>
        <taxon>Eukaryota</taxon>
        <taxon>Fungi</taxon>
        <taxon>Dikarya</taxon>
        <taxon>Basidiomycota</taxon>
        <taxon>Agaricomycotina</taxon>
        <taxon>Agaricomycetes</taxon>
        <taxon>Cantharellales</taxon>
        <taxon>Tulasnellaceae</taxon>
        <taxon>Tulasnella</taxon>
    </lineage>
</organism>
<keyword evidence="2 4" id="KW-0378">Hydrolase</keyword>
<dbReference type="HOGENOM" id="CLU_031875_1_0_1"/>
<keyword evidence="3 4" id="KW-0326">Glycosidase</keyword>
<dbReference type="GO" id="GO:0005576">
    <property type="term" value="C:extracellular region"/>
    <property type="evidence" value="ECO:0007669"/>
    <property type="project" value="TreeGrafter"/>
</dbReference>
<keyword evidence="7" id="KW-1185">Reference proteome</keyword>
<feature type="domain" description="Glycoside hydrolase family 5" evidence="5">
    <location>
        <begin position="89"/>
        <end position="277"/>
    </location>
</feature>
<dbReference type="Gene3D" id="3.20.20.80">
    <property type="entry name" value="Glycosidases"/>
    <property type="match status" value="1"/>
</dbReference>
<dbReference type="Pfam" id="PF00150">
    <property type="entry name" value="Cellulase"/>
    <property type="match status" value="1"/>
</dbReference>
<dbReference type="EMBL" id="KN822970">
    <property type="protein sequence ID" value="KIO30613.1"/>
    <property type="molecule type" value="Genomic_DNA"/>
</dbReference>
<evidence type="ECO:0000256" key="4">
    <source>
        <dbReference type="RuleBase" id="RU361153"/>
    </source>
</evidence>
<dbReference type="GO" id="GO:0008422">
    <property type="term" value="F:beta-glucosidase activity"/>
    <property type="evidence" value="ECO:0007669"/>
    <property type="project" value="TreeGrafter"/>
</dbReference>
<dbReference type="InterPro" id="IPR001547">
    <property type="entry name" value="Glyco_hydro_5"/>
</dbReference>
<dbReference type="Proteomes" id="UP000054248">
    <property type="component" value="Unassembled WGS sequence"/>
</dbReference>
<dbReference type="InterPro" id="IPR050386">
    <property type="entry name" value="Glycosyl_hydrolase_5"/>
</dbReference>
<proteinExistence type="inferred from homology"/>
<dbReference type="GO" id="GO:0009986">
    <property type="term" value="C:cell surface"/>
    <property type="evidence" value="ECO:0007669"/>
    <property type="project" value="TreeGrafter"/>
</dbReference>
<dbReference type="FunFam" id="3.20.20.80:FF:000130">
    <property type="entry name" value="Endoglucanase C"/>
    <property type="match status" value="1"/>
</dbReference>
<dbReference type="STRING" id="1051891.A0A0C3L9L9"/>
<comment type="similarity">
    <text evidence="1 4">Belongs to the glycosyl hydrolase 5 (cellulase A) family.</text>
</comment>
<evidence type="ECO:0000256" key="3">
    <source>
        <dbReference type="ARBA" id="ARBA00023295"/>
    </source>
</evidence>